<dbReference type="Pfam" id="PF22645">
    <property type="entry name" value="GKRP_SIS_N"/>
    <property type="match status" value="1"/>
</dbReference>
<evidence type="ECO:0000256" key="1">
    <source>
        <dbReference type="ARBA" id="ARBA00023239"/>
    </source>
</evidence>
<feature type="domain" description="SIS" evidence="4">
    <location>
        <begin position="56"/>
        <end position="219"/>
    </location>
</feature>
<dbReference type="InterPro" id="IPR001347">
    <property type="entry name" value="SIS_dom"/>
</dbReference>
<comment type="subunit">
    <text evidence="3">Homodimer.</text>
</comment>
<dbReference type="HAMAP" id="MF_00068">
    <property type="entry name" value="MurQ"/>
    <property type="match status" value="1"/>
</dbReference>
<keyword evidence="2 3" id="KW-0119">Carbohydrate metabolism</keyword>
<dbReference type="RefSeq" id="WP_012937536.1">
    <property type="nucleotide sequence ID" value="NZ_CAMEFB010000005.1"/>
</dbReference>
<comment type="similarity">
    <text evidence="3">Belongs to the GCKR-like family. MurNAc-6-P etherase subfamily.</text>
</comment>
<dbReference type="Gene3D" id="1.10.8.1080">
    <property type="match status" value="1"/>
</dbReference>
<dbReference type="Gene3D" id="3.40.50.10490">
    <property type="entry name" value="Glucose-6-phosphate isomerase like protein, domain 1"/>
    <property type="match status" value="1"/>
</dbReference>
<dbReference type="NCBIfam" id="NF003915">
    <property type="entry name" value="PRK05441.1"/>
    <property type="match status" value="1"/>
</dbReference>
<dbReference type="EMBL" id="FNOP01000005">
    <property type="protein sequence ID" value="SDW75605.1"/>
    <property type="molecule type" value="Genomic_DNA"/>
</dbReference>
<dbReference type="UniPathway" id="UPA00342"/>
<organism evidence="5 6">
    <name type="scientific">Acidaminococcus fermentans</name>
    <dbReference type="NCBI Taxonomy" id="905"/>
    <lineage>
        <taxon>Bacteria</taxon>
        <taxon>Bacillati</taxon>
        <taxon>Bacillota</taxon>
        <taxon>Negativicutes</taxon>
        <taxon>Acidaminococcales</taxon>
        <taxon>Acidaminococcaceae</taxon>
        <taxon>Acidaminococcus</taxon>
    </lineage>
</organism>
<dbReference type="OMA" id="CPPTFCT"/>
<dbReference type="NCBIfam" id="NF009222">
    <property type="entry name" value="PRK12570.1"/>
    <property type="match status" value="1"/>
</dbReference>
<dbReference type="PANTHER" id="PTHR10088:SF4">
    <property type="entry name" value="GLUCOKINASE REGULATORY PROTEIN"/>
    <property type="match status" value="1"/>
</dbReference>
<dbReference type="Proteomes" id="UP000182379">
    <property type="component" value="Unassembled WGS sequence"/>
</dbReference>
<name>A0A1H2W510_ACIFE</name>
<reference evidence="5 6" key="1">
    <citation type="submission" date="2016-10" db="EMBL/GenBank/DDBJ databases">
        <authorList>
            <person name="Varghese N."/>
            <person name="Submissions S."/>
        </authorList>
    </citation>
    <scope>NUCLEOTIDE SEQUENCE [LARGE SCALE GENOMIC DNA]</scope>
    <source>
        <strain evidence="5 6">WCC6</strain>
    </source>
</reference>
<dbReference type="SUPFAM" id="SSF53697">
    <property type="entry name" value="SIS domain"/>
    <property type="match status" value="1"/>
</dbReference>
<evidence type="ECO:0000313" key="6">
    <source>
        <dbReference type="Proteomes" id="UP000182379"/>
    </source>
</evidence>
<evidence type="ECO:0000313" key="5">
    <source>
        <dbReference type="EMBL" id="SDW75605.1"/>
    </source>
</evidence>
<dbReference type="InterPro" id="IPR046348">
    <property type="entry name" value="SIS_dom_sf"/>
</dbReference>
<dbReference type="GO" id="GO:0016835">
    <property type="term" value="F:carbon-oxygen lyase activity"/>
    <property type="evidence" value="ECO:0007669"/>
    <property type="project" value="UniProtKB-UniRule"/>
</dbReference>
<dbReference type="PANTHER" id="PTHR10088">
    <property type="entry name" value="GLUCOKINASE REGULATORY PROTEIN"/>
    <property type="match status" value="1"/>
</dbReference>
<comment type="caution">
    <text evidence="5">The sequence shown here is derived from an EMBL/GenBank/DDBJ whole genome shotgun (WGS) entry which is preliminary data.</text>
</comment>
<dbReference type="GO" id="GO:0097367">
    <property type="term" value="F:carbohydrate derivative binding"/>
    <property type="evidence" value="ECO:0007669"/>
    <property type="project" value="InterPro"/>
</dbReference>
<feature type="active site" description="Proton donor" evidence="3">
    <location>
        <position position="84"/>
    </location>
</feature>
<dbReference type="FunFam" id="3.40.50.10490:FF:000014">
    <property type="entry name" value="N-acetylmuramic acid 6-phosphate etherase"/>
    <property type="match status" value="1"/>
</dbReference>
<dbReference type="PROSITE" id="PS51464">
    <property type="entry name" value="SIS"/>
    <property type="match status" value="1"/>
</dbReference>
<comment type="function">
    <text evidence="3">Specifically catalyzes the cleavage of the D-lactyl ether substituent of MurNAc 6-phosphate, producing GlcNAc 6-phosphate and D-lactate.</text>
</comment>
<protein>
    <recommendedName>
        <fullName evidence="3">N-acetylmuramic acid 6-phosphate etherase</fullName>
        <shortName evidence="3">MurNAc-6-P etherase</shortName>
        <ecNumber evidence="3">4.2.1.126</ecNumber>
    </recommendedName>
    <alternativeName>
        <fullName evidence="3">N-acetylmuramic acid 6-phosphate hydrolase</fullName>
    </alternativeName>
    <alternativeName>
        <fullName evidence="3">N-acetylmuramic acid 6-phosphate lyase</fullName>
    </alternativeName>
</protein>
<keyword evidence="1 3" id="KW-0456">Lyase</keyword>
<dbReference type="InterPro" id="IPR005486">
    <property type="entry name" value="Glucokinase_regulatory_CS"/>
</dbReference>
<dbReference type="CDD" id="cd05007">
    <property type="entry name" value="SIS_Etherase"/>
    <property type="match status" value="1"/>
</dbReference>
<gene>
    <name evidence="3" type="primary">murQ</name>
    <name evidence="5" type="ORF">SAMN05216495_10593</name>
</gene>
<evidence type="ECO:0000259" key="4">
    <source>
        <dbReference type="PROSITE" id="PS51464"/>
    </source>
</evidence>
<dbReference type="InterPro" id="IPR005488">
    <property type="entry name" value="Etherase_MurQ"/>
</dbReference>
<accession>A0A1H2W510</accession>
<dbReference type="EC" id="4.2.1.126" evidence="3"/>
<sequence>MIDLDRLSTEQRNPASVAIDKVSTQEMMEIINREDHKVADAVEKILPAIALAVDLVADRLSRGGRLFYMGSGTSGRLGILDAVECPPTYSTDPEQIQGLIAGGYEAIFRAKEGAEDSEEQGRDDIWNKELTPLDVVMGISASGRTPYVLGGMKEARERGCAVLGLCCSRQSAMAKLADLCLTVLPGPEVITGSTRMKAGTATKMVLNMITTGAMVKLGKVRGNLMIDVRATNEKLLERALHIVCTVTGCSREEARLSLARNRGSARKAVEEWEAAHGK</sequence>
<proteinExistence type="inferred from homology"/>
<dbReference type="GO" id="GO:0009254">
    <property type="term" value="P:peptidoglycan turnover"/>
    <property type="evidence" value="ECO:0007669"/>
    <property type="project" value="TreeGrafter"/>
</dbReference>
<comment type="pathway">
    <text evidence="3">Amino-sugar metabolism; N-acetylmuramate degradation.</text>
</comment>
<comment type="catalytic activity">
    <reaction evidence="3">
        <text>N-acetyl-D-muramate 6-phosphate + H2O = N-acetyl-D-glucosamine 6-phosphate + (R)-lactate</text>
        <dbReference type="Rhea" id="RHEA:26410"/>
        <dbReference type="ChEBI" id="CHEBI:15377"/>
        <dbReference type="ChEBI" id="CHEBI:16004"/>
        <dbReference type="ChEBI" id="CHEBI:57513"/>
        <dbReference type="ChEBI" id="CHEBI:58722"/>
        <dbReference type="EC" id="4.2.1.126"/>
    </reaction>
</comment>
<dbReference type="PROSITE" id="PS01272">
    <property type="entry name" value="GCKR"/>
    <property type="match status" value="1"/>
</dbReference>
<dbReference type="GO" id="GO:0016803">
    <property type="term" value="F:ether hydrolase activity"/>
    <property type="evidence" value="ECO:0007669"/>
    <property type="project" value="TreeGrafter"/>
</dbReference>
<dbReference type="GO" id="GO:0046348">
    <property type="term" value="P:amino sugar catabolic process"/>
    <property type="evidence" value="ECO:0007669"/>
    <property type="project" value="InterPro"/>
</dbReference>
<comment type="miscellaneous">
    <text evidence="3">A lyase-type mechanism (elimination/hydration) is suggested for the cleavage of the lactyl ether bond of MurNAc 6-phosphate, with the formation of an alpha,beta-unsaturated aldehyde intermediate with (E)-stereochemistry, followed by the syn addition of water to give product.</text>
</comment>
<dbReference type="GeneID" id="78333887"/>
<feature type="active site" evidence="3">
    <location>
        <position position="115"/>
    </location>
</feature>
<evidence type="ECO:0000256" key="3">
    <source>
        <dbReference type="HAMAP-Rule" id="MF_00068"/>
    </source>
</evidence>
<dbReference type="AlphaFoldDB" id="A0A1H2W510"/>
<evidence type="ECO:0000256" key="2">
    <source>
        <dbReference type="ARBA" id="ARBA00023277"/>
    </source>
</evidence>
<dbReference type="InterPro" id="IPR040190">
    <property type="entry name" value="MURQ/GCKR"/>
</dbReference>
<dbReference type="GO" id="GO:0097173">
    <property type="term" value="P:N-acetylmuramic acid catabolic process"/>
    <property type="evidence" value="ECO:0007669"/>
    <property type="project" value="UniProtKB-UniPathway"/>
</dbReference>
<dbReference type="NCBIfam" id="TIGR00274">
    <property type="entry name" value="N-acetylmuramic acid 6-phosphate etherase"/>
    <property type="match status" value="1"/>
</dbReference>
<dbReference type="Pfam" id="PF20741">
    <property type="entry name" value="GKRP-like_C"/>
    <property type="match status" value="1"/>
</dbReference>